<keyword evidence="8" id="KW-0812">Transmembrane</keyword>
<keyword evidence="4 7" id="KW-0547">Nucleotide-binding</keyword>
<evidence type="ECO:0000313" key="10">
    <source>
        <dbReference type="EMBL" id="MFC3759320.1"/>
    </source>
</evidence>
<keyword evidence="3 10" id="KW-0808">Transferase</keyword>
<dbReference type="EC" id="2.7.11.1" evidence="1"/>
<evidence type="ECO:0000256" key="3">
    <source>
        <dbReference type="ARBA" id="ARBA00022679"/>
    </source>
</evidence>
<dbReference type="PANTHER" id="PTHR43289:SF6">
    <property type="entry name" value="SERINE_THREONINE-PROTEIN KINASE NEKL-3"/>
    <property type="match status" value="1"/>
</dbReference>
<dbReference type="InterPro" id="IPR011009">
    <property type="entry name" value="Kinase-like_dom_sf"/>
</dbReference>
<comment type="caution">
    <text evidence="10">The sequence shown here is derived from an EMBL/GenBank/DDBJ whole genome shotgun (WGS) entry which is preliminary data.</text>
</comment>
<name>A0ABV7Y2C4_9ACTN</name>
<reference evidence="11" key="1">
    <citation type="journal article" date="2019" name="Int. J. Syst. Evol. Microbiol.">
        <title>The Global Catalogue of Microorganisms (GCM) 10K type strain sequencing project: providing services to taxonomists for standard genome sequencing and annotation.</title>
        <authorList>
            <consortium name="The Broad Institute Genomics Platform"/>
            <consortium name="The Broad Institute Genome Sequencing Center for Infectious Disease"/>
            <person name="Wu L."/>
            <person name="Ma J."/>
        </authorList>
    </citation>
    <scope>NUCLEOTIDE SEQUENCE [LARGE SCALE GENOMIC DNA]</scope>
    <source>
        <strain evidence="11">CGMCC 4.7241</strain>
    </source>
</reference>
<dbReference type="InterPro" id="IPR008266">
    <property type="entry name" value="Tyr_kinase_AS"/>
</dbReference>
<feature type="binding site" evidence="7">
    <location>
        <position position="36"/>
    </location>
    <ligand>
        <name>ATP</name>
        <dbReference type="ChEBI" id="CHEBI:30616"/>
    </ligand>
</feature>
<evidence type="ECO:0000256" key="5">
    <source>
        <dbReference type="ARBA" id="ARBA00022777"/>
    </source>
</evidence>
<dbReference type="Pfam" id="PF00069">
    <property type="entry name" value="Pkinase"/>
    <property type="match status" value="1"/>
</dbReference>
<evidence type="ECO:0000256" key="6">
    <source>
        <dbReference type="ARBA" id="ARBA00022840"/>
    </source>
</evidence>
<keyword evidence="8" id="KW-1133">Transmembrane helix</keyword>
<keyword evidence="6 7" id="KW-0067">ATP-binding</keyword>
<keyword evidence="2" id="KW-0723">Serine/threonine-protein kinase</keyword>
<accession>A0ABV7Y2C4</accession>
<dbReference type="PROSITE" id="PS00107">
    <property type="entry name" value="PROTEIN_KINASE_ATP"/>
    <property type="match status" value="1"/>
</dbReference>
<evidence type="ECO:0000256" key="2">
    <source>
        <dbReference type="ARBA" id="ARBA00022527"/>
    </source>
</evidence>
<dbReference type="EMBL" id="JBHRZH010000001">
    <property type="protein sequence ID" value="MFC3759320.1"/>
    <property type="molecule type" value="Genomic_DNA"/>
</dbReference>
<evidence type="ECO:0000313" key="11">
    <source>
        <dbReference type="Proteomes" id="UP001595699"/>
    </source>
</evidence>
<dbReference type="CDD" id="cd14014">
    <property type="entry name" value="STKc_PknB_like"/>
    <property type="match status" value="1"/>
</dbReference>
<feature type="transmembrane region" description="Helical" evidence="8">
    <location>
        <begin position="288"/>
        <end position="310"/>
    </location>
</feature>
<evidence type="ECO:0000256" key="7">
    <source>
        <dbReference type="PROSITE-ProRule" id="PRU10141"/>
    </source>
</evidence>
<evidence type="ECO:0000256" key="1">
    <source>
        <dbReference type="ARBA" id="ARBA00012513"/>
    </source>
</evidence>
<dbReference type="Gene3D" id="3.30.200.20">
    <property type="entry name" value="Phosphorylase Kinase, domain 1"/>
    <property type="match status" value="1"/>
</dbReference>
<sequence length="314" mass="34159">MQRVGRYRLLERIGVGAFATVWAARDDELDVSVAVKVLADNWTQRADIRGRFLSEARILRKIDNERIVRVFDIGELEDGRPYFVMDYADKGSLDQRMDEGTIPVEEAVAYGIQAAEALSVLHQHGVVHRDVTPGNLLLRTDRDGKVRLVLADLGMAKALAESSGLTQAMGTPSYMAPEQASGHGFDARADVYAVGAVTYALLTGKPPFAATSMLDVTSRGPNVRPISLSAAGLDAPRAVDLVLTRALSHDPEQRFESATELARAFRTAMKGIRPDPPPRQRKRTGRAVLGWVGLALGVVVLFAGAFYAAYRMVG</sequence>
<evidence type="ECO:0000256" key="4">
    <source>
        <dbReference type="ARBA" id="ARBA00022741"/>
    </source>
</evidence>
<dbReference type="InterPro" id="IPR017441">
    <property type="entry name" value="Protein_kinase_ATP_BS"/>
</dbReference>
<dbReference type="PROSITE" id="PS00109">
    <property type="entry name" value="PROTEIN_KINASE_TYR"/>
    <property type="match status" value="1"/>
</dbReference>
<feature type="domain" description="Protein kinase" evidence="9">
    <location>
        <begin position="7"/>
        <end position="266"/>
    </location>
</feature>
<keyword evidence="5 10" id="KW-0418">Kinase</keyword>
<organism evidence="10 11">
    <name type="scientific">Tenggerimyces flavus</name>
    <dbReference type="NCBI Taxonomy" id="1708749"/>
    <lineage>
        <taxon>Bacteria</taxon>
        <taxon>Bacillati</taxon>
        <taxon>Actinomycetota</taxon>
        <taxon>Actinomycetes</taxon>
        <taxon>Propionibacteriales</taxon>
        <taxon>Nocardioidaceae</taxon>
        <taxon>Tenggerimyces</taxon>
    </lineage>
</organism>
<evidence type="ECO:0000259" key="9">
    <source>
        <dbReference type="PROSITE" id="PS50011"/>
    </source>
</evidence>
<dbReference type="Proteomes" id="UP001595699">
    <property type="component" value="Unassembled WGS sequence"/>
</dbReference>
<keyword evidence="11" id="KW-1185">Reference proteome</keyword>
<dbReference type="InterPro" id="IPR000719">
    <property type="entry name" value="Prot_kinase_dom"/>
</dbReference>
<protein>
    <recommendedName>
        <fullName evidence="1">non-specific serine/threonine protein kinase</fullName>
        <ecNumber evidence="1">2.7.11.1</ecNumber>
    </recommendedName>
</protein>
<proteinExistence type="predicted"/>
<dbReference type="Gene3D" id="1.10.510.10">
    <property type="entry name" value="Transferase(Phosphotransferase) domain 1"/>
    <property type="match status" value="1"/>
</dbReference>
<dbReference type="GO" id="GO:0004674">
    <property type="term" value="F:protein serine/threonine kinase activity"/>
    <property type="evidence" value="ECO:0007669"/>
    <property type="project" value="UniProtKB-EC"/>
</dbReference>
<evidence type="ECO:0000256" key="8">
    <source>
        <dbReference type="SAM" id="Phobius"/>
    </source>
</evidence>
<dbReference type="SUPFAM" id="SSF56112">
    <property type="entry name" value="Protein kinase-like (PK-like)"/>
    <property type="match status" value="1"/>
</dbReference>
<dbReference type="PANTHER" id="PTHR43289">
    <property type="entry name" value="MITOGEN-ACTIVATED PROTEIN KINASE KINASE KINASE 20-RELATED"/>
    <property type="match status" value="1"/>
</dbReference>
<dbReference type="RefSeq" id="WP_205122278.1">
    <property type="nucleotide sequence ID" value="NZ_JAFBCM010000001.1"/>
</dbReference>
<gene>
    <name evidence="10" type="ORF">ACFOUW_00580</name>
</gene>
<dbReference type="PROSITE" id="PS50011">
    <property type="entry name" value="PROTEIN_KINASE_DOM"/>
    <property type="match status" value="1"/>
</dbReference>
<keyword evidence="8" id="KW-0472">Membrane</keyword>